<dbReference type="InterPro" id="IPR036864">
    <property type="entry name" value="Zn2-C6_fun-type_DNA-bd_sf"/>
</dbReference>
<name>A0A6A6X777_9PLEO</name>
<dbReference type="Proteomes" id="UP000799757">
    <property type="component" value="Unassembled WGS sequence"/>
</dbReference>
<keyword evidence="11" id="KW-1185">Reference proteome</keyword>
<evidence type="ECO:0000259" key="9">
    <source>
        <dbReference type="Pfam" id="PF00172"/>
    </source>
</evidence>
<evidence type="ECO:0000256" key="2">
    <source>
        <dbReference type="ARBA" id="ARBA00022833"/>
    </source>
</evidence>
<evidence type="ECO:0000256" key="8">
    <source>
        <dbReference type="SAM" id="Phobius"/>
    </source>
</evidence>
<dbReference type="SUPFAM" id="SSF57701">
    <property type="entry name" value="Zn2/Cys6 DNA-binding domain"/>
    <property type="match status" value="1"/>
</dbReference>
<keyword evidence="8" id="KW-0472">Membrane</keyword>
<keyword evidence="8" id="KW-1133">Transmembrane helix</keyword>
<reference evidence="10" key="1">
    <citation type="journal article" date="2020" name="Stud. Mycol.">
        <title>101 Dothideomycetes genomes: a test case for predicting lifestyles and emergence of pathogens.</title>
        <authorList>
            <person name="Haridas S."/>
            <person name="Albert R."/>
            <person name="Binder M."/>
            <person name="Bloem J."/>
            <person name="Labutti K."/>
            <person name="Salamov A."/>
            <person name="Andreopoulos B."/>
            <person name="Baker S."/>
            <person name="Barry K."/>
            <person name="Bills G."/>
            <person name="Bluhm B."/>
            <person name="Cannon C."/>
            <person name="Castanera R."/>
            <person name="Culley D."/>
            <person name="Daum C."/>
            <person name="Ezra D."/>
            <person name="Gonzalez J."/>
            <person name="Henrissat B."/>
            <person name="Kuo A."/>
            <person name="Liang C."/>
            <person name="Lipzen A."/>
            <person name="Lutzoni F."/>
            <person name="Magnuson J."/>
            <person name="Mondo S."/>
            <person name="Nolan M."/>
            <person name="Ohm R."/>
            <person name="Pangilinan J."/>
            <person name="Park H.-J."/>
            <person name="Ramirez L."/>
            <person name="Alfaro M."/>
            <person name="Sun H."/>
            <person name="Tritt A."/>
            <person name="Yoshinaga Y."/>
            <person name="Zwiers L.-H."/>
            <person name="Turgeon B."/>
            <person name="Goodwin S."/>
            <person name="Spatafora J."/>
            <person name="Crous P."/>
            <person name="Grigoriev I."/>
        </authorList>
    </citation>
    <scope>NUCLEOTIDE SEQUENCE</scope>
    <source>
        <strain evidence="10">CBS 109.77</strain>
    </source>
</reference>
<dbReference type="GO" id="GO:0008270">
    <property type="term" value="F:zinc ion binding"/>
    <property type="evidence" value="ECO:0007669"/>
    <property type="project" value="InterPro"/>
</dbReference>
<feature type="compositionally biased region" description="Pro residues" evidence="7">
    <location>
        <begin position="425"/>
        <end position="434"/>
    </location>
</feature>
<dbReference type="InterPro" id="IPR052360">
    <property type="entry name" value="Transcr_Regulatory_Proteins"/>
</dbReference>
<dbReference type="CDD" id="cd00067">
    <property type="entry name" value="GAL4"/>
    <property type="match status" value="1"/>
</dbReference>
<dbReference type="InterPro" id="IPR021858">
    <property type="entry name" value="Fun_TF"/>
</dbReference>
<feature type="transmembrane region" description="Helical" evidence="8">
    <location>
        <begin position="12"/>
        <end position="36"/>
    </location>
</feature>
<keyword evidence="5" id="KW-0804">Transcription</keyword>
<feature type="compositionally biased region" description="Basic and acidic residues" evidence="7">
    <location>
        <begin position="407"/>
        <end position="423"/>
    </location>
</feature>
<dbReference type="PANTHER" id="PTHR36206">
    <property type="entry name" value="ASPERCRYPTIN BIOSYNTHESIS CLUSTER-SPECIFIC TRANSCRIPTION REGULATOR ATNN-RELATED"/>
    <property type="match status" value="1"/>
</dbReference>
<dbReference type="AlphaFoldDB" id="A0A6A6X777"/>
<dbReference type="Pfam" id="PF00172">
    <property type="entry name" value="Zn_clus"/>
    <property type="match status" value="1"/>
</dbReference>
<accession>A0A6A6X777</accession>
<keyword evidence="1" id="KW-0479">Metal-binding</keyword>
<evidence type="ECO:0000313" key="10">
    <source>
        <dbReference type="EMBL" id="KAF2791767.1"/>
    </source>
</evidence>
<evidence type="ECO:0000256" key="6">
    <source>
        <dbReference type="ARBA" id="ARBA00023242"/>
    </source>
</evidence>
<evidence type="ECO:0000256" key="5">
    <source>
        <dbReference type="ARBA" id="ARBA00023163"/>
    </source>
</evidence>
<evidence type="ECO:0000256" key="7">
    <source>
        <dbReference type="SAM" id="MobiDB-lite"/>
    </source>
</evidence>
<sequence length="434" mass="48298">MVTYQAQSKSSVAVELIAIELQTSGALAFFAAVLTFHLDRARRVKCDEQRPACQKCLSTGRKCDGYKNTREWIVIVAPPPAVTDGFEDDRSRRHFDYFRSQAVHELSWFFEGGHWGDLVLRETHSSAAVRHAVLALAASHEDFRDHVMTAAQAPQYNYAANHYSKAIRNLIKETSDEAQASRMRALMCGLLFIAIEVLRGNSTAALHHLDGCLKIVRETQATMGTPFIPYEPHPLERDRPQSEAHLSEDIIPMFARLDVQASLVFGQKTQNRGAPGVEFPDGHTGVQLATIDYESNTQLHALELRPLPAPMCQTDPHRSPRGQDGSLQRAHAVGARNPAADGISRAPAQPRQTHPYAHPQQNGPNAPGKQSPHRGMPPRHVPLGLRRHGQLHGRAPGKAPWRRRRRELGIRRLDDARAIESNHLHPPPQSSGEK</sequence>
<keyword evidence="8" id="KW-0812">Transmembrane</keyword>
<keyword evidence="6" id="KW-0539">Nucleus</keyword>
<dbReference type="PANTHER" id="PTHR36206:SF16">
    <property type="entry name" value="TRANSCRIPTION FACTOR DOMAIN-CONTAINING PROTEIN-RELATED"/>
    <property type="match status" value="1"/>
</dbReference>
<dbReference type="GO" id="GO:0003677">
    <property type="term" value="F:DNA binding"/>
    <property type="evidence" value="ECO:0007669"/>
    <property type="project" value="UniProtKB-KW"/>
</dbReference>
<evidence type="ECO:0000313" key="11">
    <source>
        <dbReference type="Proteomes" id="UP000799757"/>
    </source>
</evidence>
<feature type="domain" description="Zn(2)-C6 fungal-type" evidence="9">
    <location>
        <begin position="40"/>
        <end position="71"/>
    </location>
</feature>
<keyword evidence="3" id="KW-0805">Transcription regulation</keyword>
<dbReference type="EMBL" id="MU002002">
    <property type="protein sequence ID" value="KAF2791767.1"/>
    <property type="molecule type" value="Genomic_DNA"/>
</dbReference>
<feature type="region of interest" description="Disordered" evidence="7">
    <location>
        <begin position="308"/>
        <end position="434"/>
    </location>
</feature>
<dbReference type="Pfam" id="PF11951">
    <property type="entry name" value="Fungal_trans_2"/>
    <property type="match status" value="1"/>
</dbReference>
<evidence type="ECO:0000256" key="3">
    <source>
        <dbReference type="ARBA" id="ARBA00023015"/>
    </source>
</evidence>
<keyword evidence="2" id="KW-0862">Zinc</keyword>
<dbReference type="GO" id="GO:0000981">
    <property type="term" value="F:DNA-binding transcription factor activity, RNA polymerase II-specific"/>
    <property type="evidence" value="ECO:0007669"/>
    <property type="project" value="InterPro"/>
</dbReference>
<dbReference type="Gene3D" id="4.10.240.10">
    <property type="entry name" value="Zn(2)-C6 fungal-type DNA-binding domain"/>
    <property type="match status" value="1"/>
</dbReference>
<protein>
    <recommendedName>
        <fullName evidence="9">Zn(2)-C6 fungal-type domain-containing protein</fullName>
    </recommendedName>
</protein>
<evidence type="ECO:0000256" key="1">
    <source>
        <dbReference type="ARBA" id="ARBA00022723"/>
    </source>
</evidence>
<dbReference type="InterPro" id="IPR001138">
    <property type="entry name" value="Zn2Cys6_DnaBD"/>
</dbReference>
<dbReference type="OrthoDB" id="2593732at2759"/>
<gene>
    <name evidence="10" type="ORF">K505DRAFT_418888</name>
</gene>
<keyword evidence="4" id="KW-0238">DNA-binding</keyword>
<organism evidence="10 11">
    <name type="scientific">Melanomma pulvis-pyrius CBS 109.77</name>
    <dbReference type="NCBI Taxonomy" id="1314802"/>
    <lineage>
        <taxon>Eukaryota</taxon>
        <taxon>Fungi</taxon>
        <taxon>Dikarya</taxon>
        <taxon>Ascomycota</taxon>
        <taxon>Pezizomycotina</taxon>
        <taxon>Dothideomycetes</taxon>
        <taxon>Pleosporomycetidae</taxon>
        <taxon>Pleosporales</taxon>
        <taxon>Melanommataceae</taxon>
        <taxon>Melanomma</taxon>
    </lineage>
</organism>
<evidence type="ECO:0000256" key="4">
    <source>
        <dbReference type="ARBA" id="ARBA00023125"/>
    </source>
</evidence>
<proteinExistence type="predicted"/>